<keyword evidence="1" id="KW-0732">Signal</keyword>
<dbReference type="AlphaFoldDB" id="V5HR93"/>
<sequence>MRVLIIFIATLLLLGSFCIVESAPPKYKTAKRPNCERPCDNPNQCEKPCVRCNNDHPWSDLICKMK</sequence>
<reference evidence="2" key="1">
    <citation type="journal article" date="2015" name="Sci. Rep.">
        <title>Tissue- and time-dependent transcription in Ixodes ricinus salivary glands and midguts when blood feeding on the vertebrate host.</title>
        <authorList>
            <person name="Kotsyfakis M."/>
            <person name="Schwarz A."/>
            <person name="Erhart J."/>
            <person name="Ribeiro J.M."/>
        </authorList>
    </citation>
    <scope>NUCLEOTIDE SEQUENCE</scope>
    <source>
        <tissue evidence="2">Salivary gland and midgut</tissue>
    </source>
</reference>
<accession>V5HR93</accession>
<name>V5HR93_IXORI</name>
<proteinExistence type="evidence at transcript level"/>
<feature type="signal peptide" evidence="1">
    <location>
        <begin position="1"/>
        <end position="22"/>
    </location>
</feature>
<dbReference type="EMBL" id="GANP01003764">
    <property type="protein sequence ID" value="JAB80704.1"/>
    <property type="molecule type" value="mRNA"/>
</dbReference>
<evidence type="ECO:0000313" key="2">
    <source>
        <dbReference type="EMBL" id="JAB80704.1"/>
    </source>
</evidence>
<feature type="chain" id="PRO_5004738110" evidence="1">
    <location>
        <begin position="23"/>
        <end position="66"/>
    </location>
</feature>
<evidence type="ECO:0000256" key="1">
    <source>
        <dbReference type="SAM" id="SignalP"/>
    </source>
</evidence>
<protein>
    <submittedName>
        <fullName evidence="2">Putative secreted protein</fullName>
    </submittedName>
</protein>
<organism evidence="2">
    <name type="scientific">Ixodes ricinus</name>
    <name type="common">Common tick</name>
    <name type="synonym">Acarus ricinus</name>
    <dbReference type="NCBI Taxonomy" id="34613"/>
    <lineage>
        <taxon>Eukaryota</taxon>
        <taxon>Metazoa</taxon>
        <taxon>Ecdysozoa</taxon>
        <taxon>Arthropoda</taxon>
        <taxon>Chelicerata</taxon>
        <taxon>Arachnida</taxon>
        <taxon>Acari</taxon>
        <taxon>Parasitiformes</taxon>
        <taxon>Ixodida</taxon>
        <taxon>Ixodoidea</taxon>
        <taxon>Ixodidae</taxon>
        <taxon>Ixodinae</taxon>
        <taxon>Ixodes</taxon>
    </lineage>
</organism>